<evidence type="ECO:0000256" key="11">
    <source>
        <dbReference type="ARBA" id="ARBA00025553"/>
    </source>
</evidence>
<dbReference type="PANTHER" id="PTHR32028">
    <property type="entry name" value="APOLIPOPROTEIN M"/>
    <property type="match status" value="1"/>
</dbReference>
<evidence type="ECO:0000256" key="7">
    <source>
        <dbReference type="ARBA" id="ARBA00022729"/>
    </source>
</evidence>
<protein>
    <recommendedName>
        <fullName evidence="4">Apolipoprotein M</fullName>
    </recommendedName>
</protein>
<dbReference type="AlphaFoldDB" id="A0A3P9N6H7"/>
<reference evidence="12" key="2">
    <citation type="submission" date="2025-08" db="UniProtKB">
        <authorList>
            <consortium name="Ensembl"/>
        </authorList>
    </citation>
    <scope>IDENTIFICATION</scope>
    <source>
        <strain evidence="12">Guanapo</strain>
    </source>
</reference>
<dbReference type="GO" id="GO:0034362">
    <property type="term" value="C:low-density lipoprotein particle"/>
    <property type="evidence" value="ECO:0007669"/>
    <property type="project" value="TreeGrafter"/>
</dbReference>
<keyword evidence="9" id="KW-0445">Lipid transport</keyword>
<keyword evidence="8" id="KW-0345">HDL</keyword>
<dbReference type="PANTHER" id="PTHR32028:SF1">
    <property type="entry name" value="APOLIPOPROTEIN M"/>
    <property type="match status" value="1"/>
</dbReference>
<dbReference type="SUPFAM" id="SSF50814">
    <property type="entry name" value="Lipocalins"/>
    <property type="match status" value="1"/>
</dbReference>
<dbReference type="Pfam" id="PF11032">
    <property type="entry name" value="ApoM"/>
    <property type="match status" value="1"/>
</dbReference>
<proteinExistence type="inferred from homology"/>
<comment type="subcellular location">
    <subcellularLocation>
        <location evidence="1">Secreted</location>
    </subcellularLocation>
</comment>
<evidence type="ECO:0000313" key="12">
    <source>
        <dbReference type="Ensembl" id="ENSPREP00000005191.1"/>
    </source>
</evidence>
<dbReference type="GO" id="GO:0005543">
    <property type="term" value="F:phospholipid binding"/>
    <property type="evidence" value="ECO:0007669"/>
    <property type="project" value="TreeGrafter"/>
</dbReference>
<evidence type="ECO:0000256" key="3">
    <source>
        <dbReference type="ARBA" id="ARBA00011559"/>
    </source>
</evidence>
<dbReference type="GO" id="GO:0005319">
    <property type="term" value="F:lipid transporter activity"/>
    <property type="evidence" value="ECO:0007669"/>
    <property type="project" value="TreeGrafter"/>
</dbReference>
<evidence type="ECO:0000256" key="2">
    <source>
        <dbReference type="ARBA" id="ARBA00007071"/>
    </source>
</evidence>
<evidence type="ECO:0000256" key="6">
    <source>
        <dbReference type="ARBA" id="ARBA00022525"/>
    </source>
</evidence>
<comment type="similarity">
    <text evidence="2">Belongs to the calycin superfamily. Lipocalin family. Highly divergent.</text>
</comment>
<keyword evidence="13" id="KW-1185">Reference proteome</keyword>
<evidence type="ECO:0000313" key="13">
    <source>
        <dbReference type="Proteomes" id="UP000242638"/>
    </source>
</evidence>
<dbReference type="GO" id="GO:0034380">
    <property type="term" value="P:high-density lipoprotein particle assembly"/>
    <property type="evidence" value="ECO:0007669"/>
    <property type="project" value="TreeGrafter"/>
</dbReference>
<keyword evidence="10" id="KW-1015">Disulfide bond</keyword>
<reference evidence="13" key="1">
    <citation type="submission" date="2013-11" db="EMBL/GenBank/DDBJ databases">
        <title>The genomic landscape of the Guanapo guppy.</title>
        <authorList>
            <person name="Kuenstner A."/>
            <person name="Dreyer C."/>
        </authorList>
    </citation>
    <scope>NUCLEOTIDE SEQUENCE</scope>
    <source>
        <strain evidence="13">Guanapo</strain>
    </source>
</reference>
<organism evidence="12 13">
    <name type="scientific">Poecilia reticulata</name>
    <name type="common">Guppy</name>
    <name type="synonym">Acanthophacelus reticulatus</name>
    <dbReference type="NCBI Taxonomy" id="8081"/>
    <lineage>
        <taxon>Eukaryota</taxon>
        <taxon>Metazoa</taxon>
        <taxon>Chordata</taxon>
        <taxon>Craniata</taxon>
        <taxon>Vertebrata</taxon>
        <taxon>Euteleostomi</taxon>
        <taxon>Actinopterygii</taxon>
        <taxon>Neopterygii</taxon>
        <taxon>Teleostei</taxon>
        <taxon>Neoteleostei</taxon>
        <taxon>Acanthomorphata</taxon>
        <taxon>Ovalentaria</taxon>
        <taxon>Atherinomorphae</taxon>
        <taxon>Cyprinodontiformes</taxon>
        <taxon>Poeciliidae</taxon>
        <taxon>Poeciliinae</taxon>
        <taxon>Poecilia</taxon>
    </lineage>
</organism>
<sequence>MWFTGAFAEMCCLKRKLSTSSSALSTSGLCCKSWVSSIFNNLLLVFAAPLLHTTPSLSLCVFQFAGKWFFKAAVSPRDSDIFRFKMFDNIVFTLEDTSNTTLVMTGNMRMGDDCIKRNWTYHVQPGRDDLVLEGRPQRRNLLWSGMWANCRDCIVFQELEPPLKETDSEDSLNRFLLYSRQKDVDSEMLTTFLRDSACNGLTANVTLLHEKGFSSKVFHYVVFFKVNMYSDSFVFFQSFASRRSFGRSWVFVTGIILSLLCNTKVNQKASESSYDFAKQGKAKPIHRFHFQSCSC</sequence>
<dbReference type="GO" id="GO:0034384">
    <property type="term" value="P:high-density lipoprotein particle clearance"/>
    <property type="evidence" value="ECO:0007669"/>
    <property type="project" value="TreeGrafter"/>
</dbReference>
<reference evidence="12" key="3">
    <citation type="submission" date="2025-09" db="UniProtKB">
        <authorList>
            <consortium name="Ensembl"/>
        </authorList>
    </citation>
    <scope>IDENTIFICATION</scope>
    <source>
        <strain evidence="12">Guanapo</strain>
    </source>
</reference>
<dbReference type="Gene3D" id="2.40.128.20">
    <property type="match status" value="1"/>
</dbReference>
<keyword evidence="5" id="KW-0813">Transport</keyword>
<dbReference type="InterPro" id="IPR012674">
    <property type="entry name" value="Calycin"/>
</dbReference>
<dbReference type="GO" id="GO:0033344">
    <property type="term" value="P:cholesterol efflux"/>
    <property type="evidence" value="ECO:0007669"/>
    <property type="project" value="TreeGrafter"/>
</dbReference>
<dbReference type="Proteomes" id="UP000242638">
    <property type="component" value="Unassembled WGS sequence"/>
</dbReference>
<evidence type="ECO:0000256" key="10">
    <source>
        <dbReference type="ARBA" id="ARBA00023157"/>
    </source>
</evidence>
<dbReference type="GO" id="GO:0034375">
    <property type="term" value="P:high-density lipoprotein particle remodeling"/>
    <property type="evidence" value="ECO:0007669"/>
    <property type="project" value="TreeGrafter"/>
</dbReference>
<dbReference type="GO" id="GO:0034364">
    <property type="term" value="C:high-density lipoprotein particle"/>
    <property type="evidence" value="ECO:0007669"/>
    <property type="project" value="UniProtKB-KW"/>
</dbReference>
<accession>A0A3P9N6H7</accession>
<keyword evidence="6" id="KW-0964">Secreted</keyword>
<name>A0A3P9N6H7_POERE</name>
<dbReference type="GeneTree" id="ENSGT00940000169242"/>
<dbReference type="Ensembl" id="ENSPRET00000005260.1">
    <property type="protein sequence ID" value="ENSPREP00000005191.1"/>
    <property type="gene ID" value="ENSPREG00000003625.1"/>
</dbReference>
<evidence type="ECO:0000256" key="1">
    <source>
        <dbReference type="ARBA" id="ARBA00004613"/>
    </source>
</evidence>
<comment type="subunit">
    <text evidence="3">Interacts with LRP2; LRP2 mediates APOM renal uptake and subsequent lysosomal degradation.</text>
</comment>
<comment type="function">
    <text evidence="11">Probably involved in lipid transport. Can bind sphingosine-1-phosphate, myristic acid, palmitic acid and stearic acid, retinol, all-trans-retinoic acid and 9-cis-retinoic acid.</text>
</comment>
<dbReference type="InterPro" id="IPR022734">
    <property type="entry name" value="ApoM"/>
</dbReference>
<dbReference type="STRING" id="8081.ENSPREP00000005191"/>
<evidence type="ECO:0000256" key="5">
    <source>
        <dbReference type="ARBA" id="ARBA00022448"/>
    </source>
</evidence>
<dbReference type="GO" id="GO:0034361">
    <property type="term" value="C:very-low-density lipoprotein particle"/>
    <property type="evidence" value="ECO:0007669"/>
    <property type="project" value="TreeGrafter"/>
</dbReference>
<evidence type="ECO:0000256" key="9">
    <source>
        <dbReference type="ARBA" id="ARBA00023055"/>
    </source>
</evidence>
<evidence type="ECO:0000256" key="8">
    <source>
        <dbReference type="ARBA" id="ARBA00022850"/>
    </source>
</evidence>
<keyword evidence="7" id="KW-0732">Signal</keyword>
<evidence type="ECO:0000256" key="4">
    <source>
        <dbReference type="ARBA" id="ARBA00019937"/>
    </source>
</evidence>